<evidence type="ECO:0000256" key="2">
    <source>
        <dbReference type="HAMAP-Rule" id="MF_02087"/>
    </source>
</evidence>
<dbReference type="STRING" id="158898.SAMN04488548_134983"/>
<dbReference type="NCBIfam" id="TIGR00044">
    <property type="entry name" value="YggS family pyridoxal phosphate-dependent enzyme"/>
    <property type="match status" value="1"/>
</dbReference>
<dbReference type="PIRSF" id="PIRSF004848">
    <property type="entry name" value="YBL036c_PLPDEIII"/>
    <property type="match status" value="1"/>
</dbReference>
<name>A0A1H2IA58_9ACTN</name>
<dbReference type="AlphaFoldDB" id="A0A1H2IA58"/>
<dbReference type="Pfam" id="PF01168">
    <property type="entry name" value="Ala_racemase_N"/>
    <property type="match status" value="1"/>
</dbReference>
<dbReference type="GO" id="GO:0030170">
    <property type="term" value="F:pyridoxal phosphate binding"/>
    <property type="evidence" value="ECO:0007669"/>
    <property type="project" value="UniProtKB-UniRule"/>
</dbReference>
<comment type="function">
    <text evidence="2">Pyridoxal 5'-phosphate (PLP)-binding protein, which is involved in PLP homeostasis.</text>
</comment>
<evidence type="ECO:0000313" key="6">
    <source>
        <dbReference type="EMBL" id="SDU40974.1"/>
    </source>
</evidence>
<dbReference type="HAMAP" id="MF_02087">
    <property type="entry name" value="PLP_homeostasis"/>
    <property type="match status" value="1"/>
</dbReference>
<evidence type="ECO:0000256" key="1">
    <source>
        <dbReference type="ARBA" id="ARBA00022898"/>
    </source>
</evidence>
<organism evidence="6 7">
    <name type="scientific">Gordonia westfalica</name>
    <dbReference type="NCBI Taxonomy" id="158898"/>
    <lineage>
        <taxon>Bacteria</taxon>
        <taxon>Bacillati</taxon>
        <taxon>Actinomycetota</taxon>
        <taxon>Actinomycetes</taxon>
        <taxon>Mycobacteriales</taxon>
        <taxon>Gordoniaceae</taxon>
        <taxon>Gordonia</taxon>
    </lineage>
</organism>
<dbReference type="Gene3D" id="3.20.20.10">
    <property type="entry name" value="Alanine racemase"/>
    <property type="match status" value="1"/>
</dbReference>
<dbReference type="InterPro" id="IPR011078">
    <property type="entry name" value="PyrdxlP_homeostasis"/>
</dbReference>
<accession>A0A1H2IA58</accession>
<evidence type="ECO:0000259" key="5">
    <source>
        <dbReference type="Pfam" id="PF01168"/>
    </source>
</evidence>
<feature type="modified residue" description="N6-(pyridoxal phosphate)lysine" evidence="2 3">
    <location>
        <position position="62"/>
    </location>
</feature>
<evidence type="ECO:0000313" key="7">
    <source>
        <dbReference type="Proteomes" id="UP000183180"/>
    </source>
</evidence>
<dbReference type="Proteomes" id="UP000183180">
    <property type="component" value="Unassembled WGS sequence"/>
</dbReference>
<reference evidence="6 7" key="1">
    <citation type="submission" date="2016-10" db="EMBL/GenBank/DDBJ databases">
        <authorList>
            <person name="de Groot N.N."/>
        </authorList>
    </citation>
    <scope>NUCLEOTIDE SEQUENCE [LARGE SCALE GENOMIC DNA]</scope>
    <source>
        <strain evidence="6 7">DSM 44215</strain>
    </source>
</reference>
<comment type="similarity">
    <text evidence="2 4">Belongs to the pyridoxal phosphate-binding protein YggS/PROSC family.</text>
</comment>
<dbReference type="EMBL" id="FNLM01000034">
    <property type="protein sequence ID" value="SDU40974.1"/>
    <property type="molecule type" value="Genomic_DNA"/>
</dbReference>
<dbReference type="PANTHER" id="PTHR10146:SF14">
    <property type="entry name" value="PYRIDOXAL PHOSPHATE HOMEOSTASIS PROTEIN"/>
    <property type="match status" value="1"/>
</dbReference>
<evidence type="ECO:0000256" key="4">
    <source>
        <dbReference type="RuleBase" id="RU004514"/>
    </source>
</evidence>
<comment type="cofactor">
    <cofactor evidence="3">
        <name>pyridoxal 5'-phosphate</name>
        <dbReference type="ChEBI" id="CHEBI:597326"/>
    </cofactor>
</comment>
<dbReference type="InterPro" id="IPR029066">
    <property type="entry name" value="PLP-binding_barrel"/>
</dbReference>
<dbReference type="SUPFAM" id="SSF51419">
    <property type="entry name" value="PLP-binding barrel"/>
    <property type="match status" value="1"/>
</dbReference>
<keyword evidence="1 2" id="KW-0663">Pyridoxal phosphate</keyword>
<dbReference type="InterPro" id="IPR001608">
    <property type="entry name" value="Ala_racemase_N"/>
</dbReference>
<proteinExistence type="inferred from homology"/>
<dbReference type="PANTHER" id="PTHR10146">
    <property type="entry name" value="PROLINE SYNTHETASE CO-TRANSCRIBED BACTERIAL HOMOLOG PROTEIN"/>
    <property type="match status" value="1"/>
</dbReference>
<sequence length="268" mass="28304">MLHAGNVGCSARGMMGDMSDSLDDARTAELSGRLDAVRGRLDAAVAAAGRPAGSCELLVVTKYFPADDVRRLLSLGVREFGESREPEAGRKVAEVLADWSPADVADVPVFDMIGTVQSKKARSIARWARAVHSVDRPKVVDALGRAARAALDEGERAEPLGVLLQVSLDGDPQRGGVVEADLPALAEQVSNDDALTLCGLMVIAPLSGERKRWMAESARIHNAFRNQFPDAVELSAGMSGDMEEAVAAGSTCVRVGTAIMGDRPLLSQ</sequence>
<evidence type="ECO:0000256" key="3">
    <source>
        <dbReference type="PIRSR" id="PIRSR004848-1"/>
    </source>
</evidence>
<feature type="domain" description="Alanine racemase N-terminal" evidence="5">
    <location>
        <begin position="34"/>
        <end position="264"/>
    </location>
</feature>
<gene>
    <name evidence="6" type="ORF">SAMN04488548_134983</name>
</gene>
<protein>
    <recommendedName>
        <fullName evidence="2">Pyridoxal phosphate homeostasis protein</fullName>
        <shortName evidence="2">PLP homeostasis protein</shortName>
    </recommendedName>
</protein>